<dbReference type="InterPro" id="IPR006059">
    <property type="entry name" value="SBP"/>
</dbReference>
<dbReference type="STRING" id="1185766.SAMN05216224_10390"/>
<reference evidence="4 5" key="1">
    <citation type="submission" date="2014-03" db="EMBL/GenBank/DDBJ databases">
        <title>The draft genome sequence of Thioclava dalianensis DLFJ1-1.</title>
        <authorList>
            <person name="Lai Q."/>
            <person name="Shao Z."/>
        </authorList>
    </citation>
    <scope>NUCLEOTIDE SEQUENCE [LARGE SCALE GENOMIC DNA]</scope>
    <source>
        <strain evidence="4 5">DLFJ1-1</strain>
    </source>
</reference>
<dbReference type="RefSeq" id="WP_038062756.1">
    <property type="nucleotide sequence ID" value="NZ_FOVB01000003.1"/>
</dbReference>
<dbReference type="PANTHER" id="PTHR43649">
    <property type="entry name" value="ARABINOSE-BINDING PROTEIN-RELATED"/>
    <property type="match status" value="1"/>
</dbReference>
<dbReference type="PANTHER" id="PTHR43649:SF12">
    <property type="entry name" value="DIACETYLCHITOBIOSE BINDING PROTEIN DASA"/>
    <property type="match status" value="1"/>
</dbReference>
<dbReference type="SUPFAM" id="SSF53850">
    <property type="entry name" value="Periplasmic binding protein-like II"/>
    <property type="match status" value="1"/>
</dbReference>
<dbReference type="AlphaFoldDB" id="A0A074TLX9"/>
<evidence type="ECO:0000256" key="1">
    <source>
        <dbReference type="ARBA" id="ARBA00004418"/>
    </source>
</evidence>
<keyword evidence="3" id="KW-0732">Signal</keyword>
<comment type="similarity">
    <text evidence="2">Belongs to the bacterial solute-binding protein 1 family.</text>
</comment>
<proteinExistence type="inferred from homology"/>
<dbReference type="Proteomes" id="UP000027725">
    <property type="component" value="Unassembled WGS sequence"/>
</dbReference>
<evidence type="ECO:0000256" key="3">
    <source>
        <dbReference type="SAM" id="SignalP"/>
    </source>
</evidence>
<dbReference type="GO" id="GO:0042597">
    <property type="term" value="C:periplasmic space"/>
    <property type="evidence" value="ECO:0007669"/>
    <property type="project" value="UniProtKB-SubCell"/>
</dbReference>
<dbReference type="EMBL" id="JHEH01000003">
    <property type="protein sequence ID" value="KEP71170.1"/>
    <property type="molecule type" value="Genomic_DNA"/>
</dbReference>
<name>A0A074TLX9_9RHOB</name>
<protein>
    <submittedName>
        <fullName evidence="4">ABC transporter substrate-binding protein</fullName>
    </submittedName>
</protein>
<feature type="chain" id="PRO_5001701517" evidence="3">
    <location>
        <begin position="25"/>
        <end position="426"/>
    </location>
</feature>
<evidence type="ECO:0000313" key="4">
    <source>
        <dbReference type="EMBL" id="KEP71170.1"/>
    </source>
</evidence>
<feature type="signal peptide" evidence="3">
    <location>
        <begin position="1"/>
        <end position="24"/>
    </location>
</feature>
<dbReference type="InterPro" id="IPR050490">
    <property type="entry name" value="Bact_solute-bd_prot1"/>
</dbReference>
<evidence type="ECO:0000313" key="5">
    <source>
        <dbReference type="Proteomes" id="UP000027725"/>
    </source>
</evidence>
<keyword evidence="5" id="KW-1185">Reference proteome</keyword>
<dbReference type="Gene3D" id="3.40.190.10">
    <property type="entry name" value="Periplasmic binding protein-like II"/>
    <property type="match status" value="1"/>
</dbReference>
<comment type="subcellular location">
    <subcellularLocation>
        <location evidence="1">Periplasm</location>
    </subcellularLocation>
</comment>
<dbReference type="eggNOG" id="COG1653">
    <property type="taxonomic scope" value="Bacteria"/>
</dbReference>
<gene>
    <name evidence="4" type="ORF">DL1_11030</name>
</gene>
<evidence type="ECO:0000256" key="2">
    <source>
        <dbReference type="ARBA" id="ARBA00008520"/>
    </source>
</evidence>
<comment type="caution">
    <text evidence="4">The sequence shown here is derived from an EMBL/GenBank/DDBJ whole genome shotgun (WGS) entry which is preliminary data.</text>
</comment>
<sequence>MIQKRKIAAAAVAATFLAATAASAEVQLRFECAQDGNECDTMMTIFKQFEAKHPDIKVKMDLVPYKAILENLPVDLAAGTGPDLAKVTDLGGLHKYYLDLSPYVEKTYWEDNFGKTLDWYRAGPQDKGIYGLQTQLTITGAFVNKTLFDQANVALPGKDATWDDWAKASREVAKATGTRYPMAMDRSGHRFAGLAIPYGATYFDADGNPELNDPGFAAASKQFVAWNADGTMDRNVWAGQGGTSYADATKEFVNGELVFYYSGSWQIQKFADQIGDAFDWEVVPAPCGPAGPGHCSGMPGGSGVVGFKSTKHPKEVAELLNYLAQPDNYAMLEAKSLNIPANATVAKAGVKYEGATPGAAKALNAFSAQVPTISPVGYAYQGYKNNRAMFNITVTRLTQAIVGELSLTEALDRMSADLKQAVNAAQ</sequence>
<accession>A0A074TLX9</accession>
<organism evidence="4 5">
    <name type="scientific">Thioclava dalianensis</name>
    <dbReference type="NCBI Taxonomy" id="1185766"/>
    <lineage>
        <taxon>Bacteria</taxon>
        <taxon>Pseudomonadati</taxon>
        <taxon>Pseudomonadota</taxon>
        <taxon>Alphaproteobacteria</taxon>
        <taxon>Rhodobacterales</taxon>
        <taxon>Paracoccaceae</taxon>
        <taxon>Thioclava</taxon>
    </lineage>
</organism>
<dbReference type="OrthoDB" id="6416561at2"/>
<dbReference type="Pfam" id="PF01547">
    <property type="entry name" value="SBP_bac_1"/>
    <property type="match status" value="1"/>
</dbReference>